<organism evidence="1 2">
    <name type="scientific">Prorocentrum cordatum</name>
    <dbReference type="NCBI Taxonomy" id="2364126"/>
    <lineage>
        <taxon>Eukaryota</taxon>
        <taxon>Sar</taxon>
        <taxon>Alveolata</taxon>
        <taxon>Dinophyceae</taxon>
        <taxon>Prorocentrales</taxon>
        <taxon>Prorocentraceae</taxon>
        <taxon>Prorocentrum</taxon>
    </lineage>
</organism>
<proteinExistence type="predicted"/>
<protein>
    <recommendedName>
        <fullName evidence="3">Phosphoglycerate mutase (2,3-diphosphoglycerate-dependent)</fullName>
    </recommendedName>
</protein>
<accession>A0ABN9XXZ7</accession>
<sequence>MLRWCVQCLPCGRGVDWGDQGPESSGSSFLSAYRERARKGGRRQNSVRARFASVHSRAAGILHRLPTGTDWPEAKAGNATRSRKVLYLVRHAEARHNVKEIEAQAEAKGQGCTEAEVEEARRRVLKDPQFMDACLSSSGHLQAQVAARSFQELLDGTHYVEPEVVLVSPLTRALQTASGLFPRHPRVRAMEFLRERRTGESCDERKPAREIEADFPGVEMADIAAVDRAGPDGHTFREALREGNEQVALRAARLLDVVRTQAGKAVAVVTHKGFLRELNRGPLRDFLDKDSGQLPILFGNAEVRVCEVAWDEHGHLEEVVARTLEEVADAPPMEMWHKSSWRGDGTSSWTGGLARLISGGSFDVVEDLAEVAGGGLRAGAGTSAEESSGPAEAAATAWRAMEERLGGPPSVALVFCDQAMEGAEVARGLRPLAGAAFVVGGSSCGGVLSARGPHEVGVLGLRNFAHRCSVGSVEDVTDGGARRHAARAVAEAAGGLAPHLVLVCSCPGSEEDQKGRITQAHGRFIVEINGLPAAAVLNEWAGGALQNKVAGGCVMRERFFGFFSGC</sequence>
<dbReference type="SUPFAM" id="SSF53254">
    <property type="entry name" value="Phosphoglycerate mutase-like"/>
    <property type="match status" value="1"/>
</dbReference>
<dbReference type="SMART" id="SM00855">
    <property type="entry name" value="PGAM"/>
    <property type="match status" value="1"/>
</dbReference>
<keyword evidence="2" id="KW-1185">Reference proteome</keyword>
<dbReference type="InterPro" id="IPR029033">
    <property type="entry name" value="His_PPase_superfam"/>
</dbReference>
<dbReference type="InterPro" id="IPR050275">
    <property type="entry name" value="PGM_Phosphatase"/>
</dbReference>
<dbReference type="Gene3D" id="3.40.50.1240">
    <property type="entry name" value="Phosphoglycerate mutase-like"/>
    <property type="match status" value="1"/>
</dbReference>
<dbReference type="PANTHER" id="PTHR48100">
    <property type="entry name" value="BROAD-SPECIFICITY PHOSPHATASE YOR283W-RELATED"/>
    <property type="match status" value="1"/>
</dbReference>
<evidence type="ECO:0000313" key="1">
    <source>
        <dbReference type="EMBL" id="CAK0905027.1"/>
    </source>
</evidence>
<evidence type="ECO:0008006" key="3">
    <source>
        <dbReference type="Google" id="ProtNLM"/>
    </source>
</evidence>
<comment type="caution">
    <text evidence="1">The sequence shown here is derived from an EMBL/GenBank/DDBJ whole genome shotgun (WGS) entry which is preliminary data.</text>
</comment>
<dbReference type="EMBL" id="CAUYUJ010021503">
    <property type="protein sequence ID" value="CAK0905027.1"/>
    <property type="molecule type" value="Genomic_DNA"/>
</dbReference>
<gene>
    <name evidence="1" type="ORF">PCOR1329_LOCUS80883</name>
</gene>
<evidence type="ECO:0000313" key="2">
    <source>
        <dbReference type="Proteomes" id="UP001189429"/>
    </source>
</evidence>
<dbReference type="InterPro" id="IPR013078">
    <property type="entry name" value="His_Pase_superF_clade-1"/>
</dbReference>
<dbReference type="CDD" id="cd07067">
    <property type="entry name" value="HP_PGM_like"/>
    <property type="match status" value="1"/>
</dbReference>
<name>A0ABN9XXZ7_9DINO</name>
<dbReference type="Pfam" id="PF00300">
    <property type="entry name" value="His_Phos_1"/>
    <property type="match status" value="1"/>
</dbReference>
<dbReference type="PANTHER" id="PTHR48100:SF1">
    <property type="entry name" value="HISTIDINE PHOSPHATASE FAMILY PROTEIN-RELATED"/>
    <property type="match status" value="1"/>
</dbReference>
<reference evidence="1" key="1">
    <citation type="submission" date="2023-10" db="EMBL/GenBank/DDBJ databases">
        <authorList>
            <person name="Chen Y."/>
            <person name="Shah S."/>
            <person name="Dougan E. K."/>
            <person name="Thang M."/>
            <person name="Chan C."/>
        </authorList>
    </citation>
    <scope>NUCLEOTIDE SEQUENCE [LARGE SCALE GENOMIC DNA]</scope>
</reference>
<dbReference type="Proteomes" id="UP001189429">
    <property type="component" value="Unassembled WGS sequence"/>
</dbReference>